<dbReference type="EMBL" id="LT671858">
    <property type="protein sequence ID" value="SIM68587.1"/>
    <property type="molecule type" value="Genomic_DNA"/>
</dbReference>
<dbReference type="PANTHER" id="PTHR43471">
    <property type="entry name" value="ABC TRANSPORTER PERMEASE"/>
    <property type="match status" value="1"/>
</dbReference>
<proteinExistence type="predicted"/>
<organism evidence="2 3">
    <name type="scientific">Cuniculiplasma divulgatum</name>
    <dbReference type="NCBI Taxonomy" id="1673428"/>
    <lineage>
        <taxon>Archaea</taxon>
        <taxon>Methanobacteriati</taxon>
        <taxon>Thermoplasmatota</taxon>
        <taxon>Thermoplasmata</taxon>
        <taxon>Thermoplasmatales</taxon>
        <taxon>Cuniculiplasmataceae</taxon>
        <taxon>Cuniculiplasma</taxon>
    </lineage>
</organism>
<dbReference type="Proteomes" id="UP000195607">
    <property type="component" value="Chromosome I"/>
</dbReference>
<protein>
    <submittedName>
        <fullName evidence="2">ABC2-1 family ABC transporter permease</fullName>
    </submittedName>
</protein>
<feature type="transmembrane region" description="Helical" evidence="1">
    <location>
        <begin position="148"/>
        <end position="171"/>
    </location>
</feature>
<dbReference type="PANTHER" id="PTHR43471:SF1">
    <property type="entry name" value="ABC TRANSPORTER PERMEASE PROTEIN NOSY-RELATED"/>
    <property type="match status" value="1"/>
</dbReference>
<name>A0A1N5V8L3_9ARCH</name>
<keyword evidence="1" id="KW-0472">Membrane</keyword>
<feature type="transmembrane region" description="Helical" evidence="1">
    <location>
        <begin position="183"/>
        <end position="200"/>
    </location>
</feature>
<dbReference type="Pfam" id="PF12679">
    <property type="entry name" value="ABC2_membrane_2"/>
    <property type="match status" value="1"/>
</dbReference>
<evidence type="ECO:0000313" key="3">
    <source>
        <dbReference type="Proteomes" id="UP000195607"/>
    </source>
</evidence>
<feature type="transmembrane region" description="Helical" evidence="1">
    <location>
        <begin position="212"/>
        <end position="230"/>
    </location>
</feature>
<dbReference type="GeneID" id="41588502"/>
<keyword evidence="1" id="KW-1133">Transmembrane helix</keyword>
<dbReference type="GO" id="GO:0005886">
    <property type="term" value="C:plasma membrane"/>
    <property type="evidence" value="ECO:0007669"/>
    <property type="project" value="UniProtKB-SubCell"/>
</dbReference>
<dbReference type="AlphaFoldDB" id="A0A1N5V8L3"/>
<sequence>MNFGKAWLVTKKDLLIMRKRKSILALMFVLPLLLSIGLPSLIDYLIIRKSPPVSEITELLGSFAYFFILISAFIPLYVSSYSIVGEKSEKSIEPLLAAPISDDEILLGKYIAVLLPALSAIYVAGLIFMTLTDLLTHNFIHYYYYPNWTFGAVMLVDVPLGSLYGVALGILVSSKTNNVQSSYQMGGITLIPFIILYVMSEVNIISLDDVNNILLICLGIFIAVIIVYIFNSKTFNRERIILNWK</sequence>
<feature type="transmembrane region" description="Helical" evidence="1">
    <location>
        <begin position="105"/>
        <end position="128"/>
    </location>
</feature>
<gene>
    <name evidence="2" type="ORF">CSP5_1251</name>
</gene>
<keyword evidence="1" id="KW-0812">Transmembrane</keyword>
<dbReference type="GO" id="GO:0140359">
    <property type="term" value="F:ABC-type transporter activity"/>
    <property type="evidence" value="ECO:0007669"/>
    <property type="project" value="InterPro"/>
</dbReference>
<accession>A0A1N5V8L3</accession>
<dbReference type="RefSeq" id="WP_148689887.1">
    <property type="nucleotide sequence ID" value="NZ_LT671858.1"/>
</dbReference>
<evidence type="ECO:0000256" key="1">
    <source>
        <dbReference type="SAM" id="Phobius"/>
    </source>
</evidence>
<evidence type="ECO:0000313" key="2">
    <source>
        <dbReference type="EMBL" id="SIM68587.1"/>
    </source>
</evidence>
<reference evidence="2 3" key="1">
    <citation type="submission" date="2016-04" db="EMBL/GenBank/DDBJ databases">
        <authorList>
            <person name="Evans L.H."/>
            <person name="Alamgir A."/>
            <person name="Owens N."/>
            <person name="Weber N.D."/>
            <person name="Virtaneva K."/>
            <person name="Barbian K."/>
            <person name="Babar A."/>
            <person name="Rosenke K."/>
        </authorList>
    </citation>
    <scope>NUCLEOTIDE SEQUENCE [LARGE SCALE GENOMIC DNA]</scope>
    <source>
        <strain evidence="3">S5(T) (JCM 30642 \VKM B-2941)</strain>
    </source>
</reference>
<feature type="transmembrane region" description="Helical" evidence="1">
    <location>
        <begin position="63"/>
        <end position="84"/>
    </location>
</feature>